<dbReference type="AlphaFoldDB" id="A0AAD9QI80"/>
<proteinExistence type="predicted"/>
<organism evidence="2 3">
    <name type="scientific">Acropora cervicornis</name>
    <name type="common">Staghorn coral</name>
    <dbReference type="NCBI Taxonomy" id="6130"/>
    <lineage>
        <taxon>Eukaryota</taxon>
        <taxon>Metazoa</taxon>
        <taxon>Cnidaria</taxon>
        <taxon>Anthozoa</taxon>
        <taxon>Hexacorallia</taxon>
        <taxon>Scleractinia</taxon>
        <taxon>Astrocoeniina</taxon>
        <taxon>Acroporidae</taxon>
        <taxon>Acropora</taxon>
    </lineage>
</organism>
<evidence type="ECO:0000313" key="3">
    <source>
        <dbReference type="Proteomes" id="UP001249851"/>
    </source>
</evidence>
<dbReference type="InterPro" id="IPR036397">
    <property type="entry name" value="RNaseH_sf"/>
</dbReference>
<sequence length="273" mass="31543">MELVAEAGIDPNVAHRRTFSRYLICWGYHFLQSRKKGLLSDKDLRLKHARVVRGILKDSPDFFTQHIAFYLDGVSFVHKYNPMNEAEKAKAQIWRKKGEGLNVTAKGTKELAGGRRLHLMVAVAYGKGVVLCQPYEKLNGFFFAQFIRQHFNITFAKAGPKAQRKRIFVMDNDPCQTSKKAMEALNDIEAELHRLPSRSQDLNPPENIFHLVKMNLEKEALERKITNESFEQFRERVFNSFQHIDTEVIDKTIESLPRRIHKIVALSGGRTKY</sequence>
<evidence type="ECO:0000259" key="1">
    <source>
        <dbReference type="Pfam" id="PF13358"/>
    </source>
</evidence>
<keyword evidence="3" id="KW-1185">Reference proteome</keyword>
<dbReference type="InterPro" id="IPR038717">
    <property type="entry name" value="Tc1-like_DDE_dom"/>
</dbReference>
<dbReference type="GO" id="GO:0003676">
    <property type="term" value="F:nucleic acid binding"/>
    <property type="evidence" value="ECO:0007669"/>
    <property type="project" value="InterPro"/>
</dbReference>
<evidence type="ECO:0000313" key="2">
    <source>
        <dbReference type="EMBL" id="KAK2561823.1"/>
    </source>
</evidence>
<reference evidence="2" key="1">
    <citation type="journal article" date="2023" name="G3 (Bethesda)">
        <title>Whole genome assembly and annotation of the endangered Caribbean coral Acropora cervicornis.</title>
        <authorList>
            <person name="Selwyn J.D."/>
            <person name="Vollmer S.V."/>
        </authorList>
    </citation>
    <scope>NUCLEOTIDE SEQUENCE</scope>
    <source>
        <strain evidence="2">K2</strain>
    </source>
</reference>
<dbReference type="EMBL" id="JARQWQ010000031">
    <property type="protein sequence ID" value="KAK2561823.1"/>
    <property type="molecule type" value="Genomic_DNA"/>
</dbReference>
<reference evidence="2" key="2">
    <citation type="journal article" date="2023" name="Science">
        <title>Genomic signatures of disease resistance in endangered staghorn corals.</title>
        <authorList>
            <person name="Vollmer S.V."/>
            <person name="Selwyn J.D."/>
            <person name="Despard B.A."/>
            <person name="Roesel C.L."/>
        </authorList>
    </citation>
    <scope>NUCLEOTIDE SEQUENCE</scope>
    <source>
        <strain evidence="2">K2</strain>
    </source>
</reference>
<dbReference type="Proteomes" id="UP001249851">
    <property type="component" value="Unassembled WGS sequence"/>
</dbReference>
<protein>
    <submittedName>
        <fullName evidence="2">Transposable element Tcb2 transposase</fullName>
    </submittedName>
</protein>
<gene>
    <name evidence="2" type="ORF">P5673_015210</name>
</gene>
<dbReference type="Gene3D" id="3.30.420.10">
    <property type="entry name" value="Ribonuclease H-like superfamily/Ribonuclease H"/>
    <property type="match status" value="1"/>
</dbReference>
<dbReference type="Pfam" id="PF13358">
    <property type="entry name" value="DDE_3"/>
    <property type="match status" value="1"/>
</dbReference>
<accession>A0AAD9QI80</accession>
<comment type="caution">
    <text evidence="2">The sequence shown here is derived from an EMBL/GenBank/DDBJ whole genome shotgun (WGS) entry which is preliminary data.</text>
</comment>
<name>A0AAD9QI80_ACRCE</name>
<feature type="domain" description="Tc1-like transposase DDE" evidence="1">
    <location>
        <begin position="88"/>
        <end position="220"/>
    </location>
</feature>